<gene>
    <name evidence="1" type="ORF">METZ01_LOCUS477409</name>
</gene>
<feature type="non-terminal residue" evidence="1">
    <location>
        <position position="43"/>
    </location>
</feature>
<dbReference type="AlphaFoldDB" id="A0A383BZ46"/>
<dbReference type="PROSITE" id="PS51257">
    <property type="entry name" value="PROKAR_LIPOPROTEIN"/>
    <property type="match status" value="1"/>
</dbReference>
<evidence type="ECO:0000313" key="1">
    <source>
        <dbReference type="EMBL" id="SVE24555.1"/>
    </source>
</evidence>
<sequence length="43" mass="4891">MKYAYIILILFVLGACNPTEDVNSIPPLAPEDLIEHSQEFKKE</sequence>
<dbReference type="EMBL" id="UINC01204023">
    <property type="protein sequence ID" value="SVE24555.1"/>
    <property type="molecule type" value="Genomic_DNA"/>
</dbReference>
<organism evidence="1">
    <name type="scientific">marine metagenome</name>
    <dbReference type="NCBI Taxonomy" id="408172"/>
    <lineage>
        <taxon>unclassified sequences</taxon>
        <taxon>metagenomes</taxon>
        <taxon>ecological metagenomes</taxon>
    </lineage>
</organism>
<protein>
    <submittedName>
        <fullName evidence="1">Uncharacterized protein</fullName>
    </submittedName>
</protein>
<accession>A0A383BZ46</accession>
<proteinExistence type="predicted"/>
<reference evidence="1" key="1">
    <citation type="submission" date="2018-05" db="EMBL/GenBank/DDBJ databases">
        <authorList>
            <person name="Lanie J.A."/>
            <person name="Ng W.-L."/>
            <person name="Kazmierczak K.M."/>
            <person name="Andrzejewski T.M."/>
            <person name="Davidsen T.M."/>
            <person name="Wayne K.J."/>
            <person name="Tettelin H."/>
            <person name="Glass J.I."/>
            <person name="Rusch D."/>
            <person name="Podicherti R."/>
            <person name="Tsui H.-C.T."/>
            <person name="Winkler M.E."/>
        </authorList>
    </citation>
    <scope>NUCLEOTIDE SEQUENCE</scope>
</reference>
<name>A0A383BZ46_9ZZZZ</name>